<dbReference type="PROSITE" id="PS50878">
    <property type="entry name" value="RT_POL"/>
    <property type="match status" value="1"/>
</dbReference>
<feature type="domain" description="RNase H type-1" evidence="10">
    <location>
        <begin position="430"/>
        <end position="551"/>
    </location>
</feature>
<dbReference type="Gene3D" id="3.10.10.10">
    <property type="entry name" value="HIV Type 1 Reverse Transcriptase, subunit A, domain 1"/>
    <property type="match status" value="1"/>
</dbReference>
<dbReference type="Pfam" id="PF06817">
    <property type="entry name" value="RVT_thumb"/>
    <property type="match status" value="1"/>
</dbReference>
<dbReference type="Pfam" id="PF00078">
    <property type="entry name" value="RVT_1"/>
    <property type="match status" value="1"/>
</dbReference>
<dbReference type="GO" id="GO:0003964">
    <property type="term" value="F:RNA-directed DNA polymerase activity"/>
    <property type="evidence" value="ECO:0007669"/>
    <property type="project" value="UniProtKB-KW"/>
</dbReference>
<organism evidence="11 12">
    <name type="scientific">Dicaeum eximium</name>
    <dbReference type="NCBI Taxonomy" id="667154"/>
    <lineage>
        <taxon>Eukaryota</taxon>
        <taxon>Metazoa</taxon>
        <taxon>Chordata</taxon>
        <taxon>Craniata</taxon>
        <taxon>Vertebrata</taxon>
        <taxon>Euteleostomi</taxon>
        <taxon>Archelosauria</taxon>
        <taxon>Archosauria</taxon>
        <taxon>Dinosauria</taxon>
        <taxon>Saurischia</taxon>
        <taxon>Theropoda</taxon>
        <taxon>Coelurosauria</taxon>
        <taxon>Aves</taxon>
        <taxon>Neognathae</taxon>
        <taxon>Neoaves</taxon>
        <taxon>Telluraves</taxon>
        <taxon>Australaves</taxon>
        <taxon>Passeriformes</taxon>
        <taxon>Passeroidea</taxon>
        <taxon>Dicaeidae</taxon>
        <taxon>Dicaeum</taxon>
    </lineage>
</organism>
<evidence type="ECO:0000256" key="4">
    <source>
        <dbReference type="ARBA" id="ARBA00022695"/>
    </source>
</evidence>
<dbReference type="InterPro" id="IPR043502">
    <property type="entry name" value="DNA/RNA_pol_sf"/>
</dbReference>
<evidence type="ECO:0000256" key="6">
    <source>
        <dbReference type="ARBA" id="ARBA00022759"/>
    </source>
</evidence>
<evidence type="ECO:0000313" key="12">
    <source>
        <dbReference type="Proteomes" id="UP000523279"/>
    </source>
</evidence>
<evidence type="ECO:0000256" key="8">
    <source>
        <dbReference type="ARBA" id="ARBA00022918"/>
    </source>
</evidence>
<feature type="non-terminal residue" evidence="11">
    <location>
        <position position="1"/>
    </location>
</feature>
<keyword evidence="12" id="KW-1185">Reference proteome</keyword>
<dbReference type="GO" id="GO:0035613">
    <property type="term" value="F:RNA stem-loop binding"/>
    <property type="evidence" value="ECO:0007669"/>
    <property type="project" value="TreeGrafter"/>
</dbReference>
<dbReference type="InterPro" id="IPR002156">
    <property type="entry name" value="RNaseH_domain"/>
</dbReference>
<feature type="domain" description="Reverse transcriptase" evidence="9">
    <location>
        <begin position="33"/>
        <end position="222"/>
    </location>
</feature>
<dbReference type="AlphaFoldDB" id="A0A7K9K416"/>
<keyword evidence="7" id="KW-0378">Hydrolase</keyword>
<sequence>PMNWRSEEPVWVDQWPLSIDKLRALESLIEEQVSKGHLAPSTSPWNTPVFVVKKRGGDRWRLLQDLRAINEVLEDMGSLQPGMPSPSMLPRDWKLAVIDLKDCFFSIPLNPRDTPKFAFSVPSINCQAPMKRYEWLVLPQGCKNSPTLCQRHVANILAPVRKMFPDIMILHYMDDILVCAREQFYLDIALKKTISTLEGAGFAISQNKVQLTSPFKYLGLLVCERTIVPQHFQIMDNPKTLQEMMQLCGSINWLRPLLGIPNQDLEPLFDLLKGDSMLTSPRTLTTRAKFALQRVADAIATRKAHWIDPVLPFQFAILGECPHFYGMLFQWDQWIFTPHTPKKTITTPTEVVADLISKARSRLRVLAGCDLACIHVPWRKAEFESIWQSNSTFQLALDSYSGQVSTHYPKHRLFKETFQLAPKSMKSKTPLAALNMFTDGSGKSKKSAIVWMDPTTRQWEADVEEVEGSPQIIELAAVVRAFKMFNHTAINLITDSAYVAGVVDRAENSLLKQIDNPKLFDLLSQLVILLSHRKQKYYVMHVRSHADLPGP</sequence>
<name>A0A7K9K416_9PASE</name>
<gene>
    <name evidence="11" type="primary">Ervk11_2</name>
    <name evidence="11" type="ORF">DICEXI_R08042</name>
</gene>
<keyword evidence="3" id="KW-0808">Transferase</keyword>
<dbReference type="SUPFAM" id="SSF56672">
    <property type="entry name" value="DNA/RNA polymerases"/>
    <property type="match status" value="1"/>
</dbReference>
<evidence type="ECO:0000256" key="3">
    <source>
        <dbReference type="ARBA" id="ARBA00022679"/>
    </source>
</evidence>
<dbReference type="Proteomes" id="UP000523279">
    <property type="component" value="Unassembled WGS sequence"/>
</dbReference>
<evidence type="ECO:0000259" key="9">
    <source>
        <dbReference type="PROSITE" id="PS50878"/>
    </source>
</evidence>
<dbReference type="PANTHER" id="PTHR41694:SF3">
    <property type="entry name" value="RNA-DIRECTED DNA POLYMERASE-RELATED"/>
    <property type="match status" value="1"/>
</dbReference>
<dbReference type="Gene3D" id="3.30.420.10">
    <property type="entry name" value="Ribonuclease H-like superfamily/Ribonuclease H"/>
    <property type="match status" value="1"/>
</dbReference>
<keyword evidence="6" id="KW-0255">Endonuclease</keyword>
<feature type="non-terminal residue" evidence="11">
    <location>
        <position position="551"/>
    </location>
</feature>
<dbReference type="EC" id="3.1.26.4" evidence="2"/>
<dbReference type="InterPro" id="IPR010661">
    <property type="entry name" value="RVT_thumb"/>
</dbReference>
<keyword evidence="4" id="KW-0548">Nucleotidyltransferase</keyword>
<evidence type="ECO:0000256" key="7">
    <source>
        <dbReference type="ARBA" id="ARBA00022801"/>
    </source>
</evidence>
<dbReference type="InterPro" id="IPR036397">
    <property type="entry name" value="RNaseH_sf"/>
</dbReference>
<evidence type="ECO:0000313" key="11">
    <source>
        <dbReference type="EMBL" id="NXH44354.1"/>
    </source>
</evidence>
<dbReference type="Gene3D" id="3.30.70.270">
    <property type="match status" value="2"/>
</dbReference>
<evidence type="ECO:0000256" key="5">
    <source>
        <dbReference type="ARBA" id="ARBA00022722"/>
    </source>
</evidence>
<evidence type="ECO:0000256" key="2">
    <source>
        <dbReference type="ARBA" id="ARBA00012180"/>
    </source>
</evidence>
<accession>A0A7K9K416</accession>
<keyword evidence="8" id="KW-0695">RNA-directed DNA polymerase</keyword>
<dbReference type="GO" id="GO:0004523">
    <property type="term" value="F:RNA-DNA hybrid ribonuclease activity"/>
    <property type="evidence" value="ECO:0007669"/>
    <property type="project" value="UniProtKB-EC"/>
</dbReference>
<keyword evidence="5" id="KW-0540">Nuclease</keyword>
<comment type="similarity">
    <text evidence="1">Belongs to the beta type-B retroviral polymerase family. HERV class-II K(HML-2) pol subfamily.</text>
</comment>
<evidence type="ECO:0000256" key="1">
    <source>
        <dbReference type="ARBA" id="ARBA00010879"/>
    </source>
</evidence>
<dbReference type="Pfam" id="PF00075">
    <property type="entry name" value="RNase_H"/>
    <property type="match status" value="1"/>
</dbReference>
<dbReference type="InterPro" id="IPR000477">
    <property type="entry name" value="RT_dom"/>
</dbReference>
<proteinExistence type="inferred from homology"/>
<comment type="caution">
    <text evidence="11">The sequence shown here is derived from an EMBL/GenBank/DDBJ whole genome shotgun (WGS) entry which is preliminary data.</text>
</comment>
<dbReference type="EMBL" id="VWZP01005869">
    <property type="protein sequence ID" value="NXH44354.1"/>
    <property type="molecule type" value="Genomic_DNA"/>
</dbReference>
<reference evidence="11 12" key="1">
    <citation type="submission" date="2019-09" db="EMBL/GenBank/DDBJ databases">
        <title>Bird 10,000 Genomes (B10K) Project - Family phase.</title>
        <authorList>
            <person name="Zhang G."/>
        </authorList>
    </citation>
    <scope>NUCLEOTIDE SEQUENCE [LARGE SCALE GENOMIC DNA]</scope>
    <source>
        <strain evidence="11">B10K-DU-001-34</strain>
        <tissue evidence="11">Muscle</tissue>
    </source>
</reference>
<dbReference type="PANTHER" id="PTHR41694">
    <property type="entry name" value="ENDOGENOUS RETROVIRUS GROUP K MEMBER POL PROTEIN"/>
    <property type="match status" value="1"/>
</dbReference>
<dbReference type="PROSITE" id="PS50879">
    <property type="entry name" value="RNASE_H_1"/>
    <property type="match status" value="1"/>
</dbReference>
<dbReference type="InterPro" id="IPR043128">
    <property type="entry name" value="Rev_trsase/Diguanyl_cyclase"/>
</dbReference>
<protein>
    <recommendedName>
        <fullName evidence="2">ribonuclease H</fullName>
        <ecNumber evidence="2">3.1.26.4</ecNumber>
    </recommendedName>
</protein>
<evidence type="ECO:0000259" key="10">
    <source>
        <dbReference type="PROSITE" id="PS50879"/>
    </source>
</evidence>